<dbReference type="SUPFAM" id="SSF53383">
    <property type="entry name" value="PLP-dependent transferases"/>
    <property type="match status" value="1"/>
</dbReference>
<dbReference type="CDD" id="cd07377">
    <property type="entry name" value="WHTH_GntR"/>
    <property type="match status" value="1"/>
</dbReference>
<keyword evidence="8" id="KW-0808">Transferase</keyword>
<dbReference type="Gene3D" id="1.10.10.10">
    <property type="entry name" value="Winged helix-like DNA-binding domain superfamily/Winged helix DNA-binding domain"/>
    <property type="match status" value="1"/>
</dbReference>
<dbReference type="GO" id="GO:0003700">
    <property type="term" value="F:DNA-binding transcription factor activity"/>
    <property type="evidence" value="ECO:0007669"/>
    <property type="project" value="InterPro"/>
</dbReference>
<dbReference type="EMBL" id="CP001032">
    <property type="protein sequence ID" value="ACB74352.1"/>
    <property type="molecule type" value="Genomic_DNA"/>
</dbReference>
<dbReference type="Proteomes" id="UP000007013">
    <property type="component" value="Chromosome"/>
</dbReference>
<dbReference type="STRING" id="452637.Oter_1064"/>
<dbReference type="AlphaFoldDB" id="B1ZMK7"/>
<dbReference type="GO" id="GO:0003677">
    <property type="term" value="F:DNA binding"/>
    <property type="evidence" value="ECO:0007669"/>
    <property type="project" value="UniProtKB-KW"/>
</dbReference>
<comment type="similarity">
    <text evidence="1">In the C-terminal section; belongs to the class-I pyridoxal-phosphate-dependent aminotransferase family.</text>
</comment>
<dbReference type="HOGENOM" id="CLU_017584_0_1_0"/>
<dbReference type="InterPro" id="IPR015424">
    <property type="entry name" value="PyrdxlP-dep_Trfase"/>
</dbReference>
<keyword evidence="8" id="KW-0032">Aminotransferase</keyword>
<dbReference type="PROSITE" id="PS50949">
    <property type="entry name" value="HTH_GNTR"/>
    <property type="match status" value="1"/>
</dbReference>
<dbReference type="InterPro" id="IPR036388">
    <property type="entry name" value="WH-like_DNA-bd_sf"/>
</dbReference>
<dbReference type="InterPro" id="IPR051446">
    <property type="entry name" value="HTH_trans_reg/aminotransferase"/>
</dbReference>
<dbReference type="PANTHER" id="PTHR46577:SF1">
    <property type="entry name" value="HTH-TYPE TRANSCRIPTIONAL REGULATORY PROTEIN GABR"/>
    <property type="match status" value="1"/>
</dbReference>
<dbReference type="eggNOG" id="COG1167">
    <property type="taxonomic scope" value="Bacteria"/>
</dbReference>
<protein>
    <submittedName>
        <fullName evidence="8">Transcriptional regulator, GntR family with aminotransferase domain</fullName>
    </submittedName>
</protein>
<accession>B1ZMK7</accession>
<evidence type="ECO:0000313" key="8">
    <source>
        <dbReference type="EMBL" id="ACB74352.1"/>
    </source>
</evidence>
<dbReference type="SMART" id="SM00345">
    <property type="entry name" value="HTH_GNTR"/>
    <property type="match status" value="1"/>
</dbReference>
<name>B1ZMK7_OPITP</name>
<keyword evidence="2" id="KW-0663">Pyridoxal phosphate</keyword>
<organism evidence="8 9">
    <name type="scientific">Opitutus terrae (strain DSM 11246 / JCM 15787 / PB90-1)</name>
    <dbReference type="NCBI Taxonomy" id="452637"/>
    <lineage>
        <taxon>Bacteria</taxon>
        <taxon>Pseudomonadati</taxon>
        <taxon>Verrucomicrobiota</taxon>
        <taxon>Opitutia</taxon>
        <taxon>Opitutales</taxon>
        <taxon>Opitutaceae</taxon>
        <taxon>Opitutus</taxon>
    </lineage>
</organism>
<dbReference type="GO" id="GO:0008483">
    <property type="term" value="F:transaminase activity"/>
    <property type="evidence" value="ECO:0007669"/>
    <property type="project" value="UniProtKB-KW"/>
</dbReference>
<evidence type="ECO:0000259" key="7">
    <source>
        <dbReference type="PROSITE" id="PS50949"/>
    </source>
</evidence>
<dbReference type="InterPro" id="IPR015421">
    <property type="entry name" value="PyrdxlP-dep_Trfase_major"/>
</dbReference>
<keyword evidence="5" id="KW-0804">Transcription</keyword>
<keyword evidence="3" id="KW-0805">Transcription regulation</keyword>
<feature type="region of interest" description="Disordered" evidence="6">
    <location>
        <begin position="89"/>
        <end position="116"/>
    </location>
</feature>
<dbReference type="SUPFAM" id="SSF46785">
    <property type="entry name" value="Winged helix' DNA-binding domain"/>
    <property type="match status" value="1"/>
</dbReference>
<reference evidence="8 9" key="1">
    <citation type="journal article" date="2011" name="J. Bacteriol.">
        <title>Genome sequence of the verrucomicrobium Opitutus terrae PB90-1, an abundant inhabitant of rice paddy soil ecosystems.</title>
        <authorList>
            <person name="van Passel M.W."/>
            <person name="Kant R."/>
            <person name="Palva A."/>
            <person name="Copeland A."/>
            <person name="Lucas S."/>
            <person name="Lapidus A."/>
            <person name="Glavina del Rio T."/>
            <person name="Pitluck S."/>
            <person name="Goltsman E."/>
            <person name="Clum A."/>
            <person name="Sun H."/>
            <person name="Schmutz J."/>
            <person name="Larimer F.W."/>
            <person name="Land M.L."/>
            <person name="Hauser L."/>
            <person name="Kyrpides N."/>
            <person name="Mikhailova N."/>
            <person name="Richardson P.P."/>
            <person name="Janssen P.H."/>
            <person name="de Vos W.M."/>
            <person name="Smidt H."/>
        </authorList>
    </citation>
    <scope>NUCLEOTIDE SEQUENCE [LARGE SCALE GENOMIC DNA]</scope>
    <source>
        <strain evidence="9">DSM 11246 / JCM 15787 / PB90-1</strain>
    </source>
</reference>
<evidence type="ECO:0000256" key="5">
    <source>
        <dbReference type="ARBA" id="ARBA00023163"/>
    </source>
</evidence>
<evidence type="ECO:0000313" key="9">
    <source>
        <dbReference type="Proteomes" id="UP000007013"/>
    </source>
</evidence>
<keyword evidence="4" id="KW-0238">DNA-binding</keyword>
<dbReference type="Pfam" id="PF00392">
    <property type="entry name" value="GntR"/>
    <property type="match status" value="1"/>
</dbReference>
<dbReference type="Pfam" id="PF00155">
    <property type="entry name" value="Aminotran_1_2"/>
    <property type="match status" value="1"/>
</dbReference>
<dbReference type="OrthoDB" id="9808770at2"/>
<evidence type="ECO:0000256" key="2">
    <source>
        <dbReference type="ARBA" id="ARBA00022898"/>
    </source>
</evidence>
<dbReference type="RefSeq" id="WP_012373890.1">
    <property type="nucleotide sequence ID" value="NC_010571.1"/>
</dbReference>
<dbReference type="InterPro" id="IPR004839">
    <property type="entry name" value="Aminotransferase_I/II_large"/>
</dbReference>
<keyword evidence="9" id="KW-1185">Reference proteome</keyword>
<dbReference type="InterPro" id="IPR000524">
    <property type="entry name" value="Tscrpt_reg_HTH_GntR"/>
</dbReference>
<dbReference type="CDD" id="cd00609">
    <property type="entry name" value="AAT_like"/>
    <property type="match status" value="1"/>
</dbReference>
<evidence type="ECO:0000256" key="4">
    <source>
        <dbReference type="ARBA" id="ARBA00023125"/>
    </source>
</evidence>
<gene>
    <name evidence="8" type="ordered locus">Oter_1064</name>
</gene>
<dbReference type="Gene3D" id="3.40.640.10">
    <property type="entry name" value="Type I PLP-dependent aspartate aminotransferase-like (Major domain)"/>
    <property type="match status" value="1"/>
</dbReference>
<feature type="domain" description="HTH gntR-type" evidence="7">
    <location>
        <begin position="12"/>
        <end position="80"/>
    </location>
</feature>
<evidence type="ECO:0000256" key="3">
    <source>
        <dbReference type="ARBA" id="ARBA00023015"/>
    </source>
</evidence>
<sequence>MIWLEFQRSGGGTLTKQLYDQLVTRILSGELAAGTRLPSSRELAAENRIARNIVVHVYEQLLAEGYVESREGSGTFVAKLNLPALPTRKAQPSLRRAASRDEVTPPRPSRHSPTPADLIAFASGVPDLARFPRALWLRCLQRASFYGDFADWGYTEPAGNPALRMEIAAHLRRAKDLDCTPEQVIVTAGTAHAIQLLCAALREFRTGALVEDPVVSFVPEILRRAGHAITPVPVDAHGLVVDALPARPKAGFVFVSPSHQFPLGGTLPIQRRLALLDYARRHDLFLVEDDYDSEFRFGGAPVSSLFRLDPRRAIHVGTFSKVLAPALRLGYLVLPVELLPAMHRTLEPMNPGTARIAQATLARFMHDGHLVRHVARMKKSYQRKMRALQRALEDAFADRVVVSGNTTGLHLAATFTGVKFDHAWRERMQASGVDCDTANDYAFAGARHSSMLVLGYGNLTVEQIAEGVRRLRGVIPA</sequence>
<proteinExistence type="inferred from homology"/>
<dbReference type="GO" id="GO:0030170">
    <property type="term" value="F:pyridoxal phosphate binding"/>
    <property type="evidence" value="ECO:0007669"/>
    <property type="project" value="InterPro"/>
</dbReference>
<evidence type="ECO:0000256" key="1">
    <source>
        <dbReference type="ARBA" id="ARBA00005384"/>
    </source>
</evidence>
<dbReference type="PANTHER" id="PTHR46577">
    <property type="entry name" value="HTH-TYPE TRANSCRIPTIONAL REGULATORY PROTEIN GABR"/>
    <property type="match status" value="1"/>
</dbReference>
<dbReference type="KEGG" id="ote:Oter_1064"/>
<dbReference type="InterPro" id="IPR036390">
    <property type="entry name" value="WH_DNA-bd_sf"/>
</dbReference>
<evidence type="ECO:0000256" key="6">
    <source>
        <dbReference type="SAM" id="MobiDB-lite"/>
    </source>
</evidence>